<reference evidence="5 6" key="1">
    <citation type="submission" date="2018-02" db="EMBL/GenBank/DDBJ databases">
        <title>Draft genome of wild Prunus yedoensis var. nudiflora.</title>
        <authorList>
            <person name="Baek S."/>
            <person name="Kim J.-H."/>
            <person name="Choi K."/>
            <person name="Kim G.-B."/>
            <person name="Cho A."/>
            <person name="Jang H."/>
            <person name="Shin C.-H."/>
            <person name="Yu H.-J."/>
            <person name="Mun J.-H."/>
        </authorList>
    </citation>
    <scope>NUCLEOTIDE SEQUENCE [LARGE SCALE GENOMIC DNA]</scope>
    <source>
        <strain evidence="6">cv. Jeju island</strain>
        <tissue evidence="5">Leaf</tissue>
    </source>
</reference>
<feature type="domain" description="tRNA/rRNA methyltransferase SpoU type" evidence="4">
    <location>
        <begin position="6"/>
        <end position="47"/>
    </location>
</feature>
<evidence type="ECO:0000256" key="3">
    <source>
        <dbReference type="SAM" id="Phobius"/>
    </source>
</evidence>
<dbReference type="Pfam" id="PF00588">
    <property type="entry name" value="SpoU_methylase"/>
    <property type="match status" value="2"/>
</dbReference>
<dbReference type="PANTHER" id="PTHR43191:SF7">
    <property type="entry name" value="OBP33PEP LIKE PROTEIN"/>
    <property type="match status" value="1"/>
</dbReference>
<feature type="transmembrane region" description="Helical" evidence="3">
    <location>
        <begin position="43"/>
        <end position="63"/>
    </location>
</feature>
<dbReference type="EMBL" id="PJQY01003840">
    <property type="protein sequence ID" value="PQM34013.1"/>
    <property type="molecule type" value="Genomic_DNA"/>
</dbReference>
<evidence type="ECO:0000256" key="2">
    <source>
        <dbReference type="ARBA" id="ARBA00022679"/>
    </source>
</evidence>
<evidence type="ECO:0000259" key="4">
    <source>
        <dbReference type="Pfam" id="PF00588"/>
    </source>
</evidence>
<dbReference type="Proteomes" id="UP000250321">
    <property type="component" value="Unassembled WGS sequence"/>
</dbReference>
<dbReference type="GO" id="GO:0008173">
    <property type="term" value="F:RNA methyltransferase activity"/>
    <property type="evidence" value="ECO:0007669"/>
    <property type="project" value="InterPro"/>
</dbReference>
<dbReference type="SUPFAM" id="SSF75217">
    <property type="entry name" value="alpha/beta knot"/>
    <property type="match status" value="1"/>
</dbReference>
<evidence type="ECO:0000313" key="6">
    <source>
        <dbReference type="Proteomes" id="UP000250321"/>
    </source>
</evidence>
<feature type="domain" description="tRNA/rRNA methyltransferase SpoU type" evidence="4">
    <location>
        <begin position="65"/>
        <end position="113"/>
    </location>
</feature>
<keyword evidence="3" id="KW-1133">Transmembrane helix</keyword>
<dbReference type="InterPro" id="IPR001537">
    <property type="entry name" value="SpoU_MeTrfase"/>
</dbReference>
<name>A0A314U9J7_PRUYE</name>
<dbReference type="GO" id="GO:0006396">
    <property type="term" value="P:RNA processing"/>
    <property type="evidence" value="ECO:0007669"/>
    <property type="project" value="InterPro"/>
</dbReference>
<dbReference type="PANTHER" id="PTHR43191">
    <property type="entry name" value="RRNA METHYLTRANSFERASE 3"/>
    <property type="match status" value="1"/>
</dbReference>
<keyword evidence="6" id="KW-1185">Reference proteome</keyword>
<keyword evidence="3" id="KW-0472">Membrane</keyword>
<comment type="caution">
    <text evidence="5">The sequence shown here is derived from an EMBL/GenBank/DDBJ whole genome shotgun (WGS) entry which is preliminary data.</text>
</comment>
<keyword evidence="3" id="KW-0812">Transmembrane</keyword>
<dbReference type="GO" id="GO:0032259">
    <property type="term" value="P:methylation"/>
    <property type="evidence" value="ECO:0007669"/>
    <property type="project" value="UniProtKB-KW"/>
</dbReference>
<dbReference type="OrthoDB" id="270651at2759"/>
<protein>
    <recommendedName>
        <fullName evidence="4">tRNA/rRNA methyltransferase SpoU type domain-containing protein</fullName>
    </recommendedName>
</protein>
<organism evidence="5 6">
    <name type="scientific">Prunus yedoensis var. nudiflora</name>
    <dbReference type="NCBI Taxonomy" id="2094558"/>
    <lineage>
        <taxon>Eukaryota</taxon>
        <taxon>Viridiplantae</taxon>
        <taxon>Streptophyta</taxon>
        <taxon>Embryophyta</taxon>
        <taxon>Tracheophyta</taxon>
        <taxon>Spermatophyta</taxon>
        <taxon>Magnoliopsida</taxon>
        <taxon>eudicotyledons</taxon>
        <taxon>Gunneridae</taxon>
        <taxon>Pentapetalae</taxon>
        <taxon>rosids</taxon>
        <taxon>fabids</taxon>
        <taxon>Rosales</taxon>
        <taxon>Rosaceae</taxon>
        <taxon>Amygdaloideae</taxon>
        <taxon>Amygdaleae</taxon>
        <taxon>Prunus</taxon>
    </lineage>
</organism>
<dbReference type="AlphaFoldDB" id="A0A314U9J7"/>
<evidence type="ECO:0000256" key="1">
    <source>
        <dbReference type="ARBA" id="ARBA00022603"/>
    </source>
</evidence>
<keyword evidence="1" id="KW-0489">Methyltransferase</keyword>
<dbReference type="InterPro" id="IPR029028">
    <property type="entry name" value="Alpha/beta_knot_MTases"/>
</dbReference>
<dbReference type="GO" id="GO:0003723">
    <property type="term" value="F:RNA binding"/>
    <property type="evidence" value="ECO:0007669"/>
    <property type="project" value="InterPro"/>
</dbReference>
<accession>A0A314U9J7</accession>
<keyword evidence="2" id="KW-0808">Transferase</keyword>
<gene>
    <name evidence="5" type="ORF">Pyn_32402</name>
</gene>
<proteinExistence type="predicted"/>
<dbReference type="InterPro" id="IPR051259">
    <property type="entry name" value="rRNA_Methyltransferase"/>
</dbReference>
<sequence length="152" mass="16831">MAVESYVVVHNIAKRHNVGTLARSATAFGVSELILVGRRERKIVIFAALRSLMMLCLSITTLLPRAPLFFFGNEGTGLSAKELEICDFFVYIPQYGSGTASLNVTVAASIVLHQFGVWAGFPERTRDGNKFIVAEKPVNRQDEVFVQKQQIL</sequence>
<evidence type="ECO:0000313" key="5">
    <source>
        <dbReference type="EMBL" id="PQM34013.1"/>
    </source>
</evidence>
<dbReference type="Gene3D" id="3.40.1280.10">
    <property type="match status" value="2"/>
</dbReference>
<feature type="transmembrane region" description="Helical" evidence="3">
    <location>
        <begin position="100"/>
        <end position="121"/>
    </location>
</feature>
<dbReference type="STRING" id="2094558.A0A314U9J7"/>
<dbReference type="InterPro" id="IPR029026">
    <property type="entry name" value="tRNA_m1G_MTases_N"/>
</dbReference>